<proteinExistence type="predicted"/>
<dbReference type="Proteomes" id="UP000295525">
    <property type="component" value="Unassembled WGS sequence"/>
</dbReference>
<evidence type="ECO:0000313" key="1">
    <source>
        <dbReference type="EMBL" id="TCT08945.1"/>
    </source>
</evidence>
<evidence type="ECO:0000313" key="2">
    <source>
        <dbReference type="Proteomes" id="UP000295525"/>
    </source>
</evidence>
<dbReference type="AlphaFoldDB" id="A0A4R3MBW3"/>
<keyword evidence="2" id="KW-1185">Reference proteome</keyword>
<gene>
    <name evidence="1" type="ORF">EDC26_104105</name>
</gene>
<dbReference type="EMBL" id="SMAJ01000004">
    <property type="protein sequence ID" value="TCT08945.1"/>
    <property type="molecule type" value="Genomic_DNA"/>
</dbReference>
<reference evidence="1 2" key="1">
    <citation type="submission" date="2019-03" db="EMBL/GenBank/DDBJ databases">
        <title>Genomic Encyclopedia of Type Strains, Phase IV (KMG-IV): sequencing the most valuable type-strain genomes for metagenomic binning, comparative biology and taxonomic classification.</title>
        <authorList>
            <person name="Goeker M."/>
        </authorList>
    </citation>
    <scope>NUCLEOTIDE SEQUENCE [LARGE SCALE GENOMIC DNA]</scope>
    <source>
        <strain evidence="1 2">DSM 24591</strain>
    </source>
</reference>
<sequence length="199" mass="21513">MSYPSFFDKVKTITLYDPLTELLGAADQGIIEYSYLDAVKLAGHSCPTVAGAYLMTLKALKSLYGDGLPQRGGIRVEFRNDHASGVTGVIANVVSQITGATTDTGFKGLGGNYDRRNLLFFNVPVNGDIRFQRTDTGAAVTVSYHPDLVPSSPGVMQGLQKILAGAAQDNDRRDFAVGWQERVRKIFENIDHPGLVTCA</sequence>
<name>A0A4R3MBW3_9BURK</name>
<comment type="caution">
    <text evidence="1">The sequence shown here is derived from an EMBL/GenBank/DDBJ whole genome shotgun (WGS) entry which is preliminary data.</text>
</comment>
<organism evidence="1 2">
    <name type="scientific">Paralcaligenes ureilyticus</name>
    <dbReference type="NCBI Taxonomy" id="627131"/>
    <lineage>
        <taxon>Bacteria</taxon>
        <taxon>Pseudomonadati</taxon>
        <taxon>Pseudomonadota</taxon>
        <taxon>Betaproteobacteria</taxon>
        <taxon>Burkholderiales</taxon>
        <taxon>Alcaligenaceae</taxon>
        <taxon>Paralcaligenes</taxon>
    </lineage>
</organism>
<protein>
    <recommendedName>
        <fullName evidence="3">Formylmethanofuran dehydrogenase subunit E domain-containing protein</fullName>
    </recommendedName>
</protein>
<evidence type="ECO:0008006" key="3">
    <source>
        <dbReference type="Google" id="ProtNLM"/>
    </source>
</evidence>
<accession>A0A4R3MBW3</accession>
<dbReference type="Gene3D" id="3.30.1330.130">
    <property type="match status" value="1"/>
</dbReference>
<dbReference type="RefSeq" id="WP_132581023.1">
    <property type="nucleotide sequence ID" value="NZ_SMAJ01000004.1"/>
</dbReference>
<dbReference type="OrthoDB" id="259311at2"/>